<dbReference type="GO" id="GO:0016020">
    <property type="term" value="C:membrane"/>
    <property type="evidence" value="ECO:0000318"/>
    <property type="project" value="GO_Central"/>
</dbReference>
<feature type="transmembrane region" description="Helical" evidence="6">
    <location>
        <begin position="405"/>
        <end position="423"/>
    </location>
</feature>
<dbReference type="GO" id="GO:0022857">
    <property type="term" value="F:transmembrane transporter activity"/>
    <property type="evidence" value="ECO:0000318"/>
    <property type="project" value="GO_Central"/>
</dbReference>
<feature type="transmembrane region" description="Helical" evidence="6">
    <location>
        <begin position="245"/>
        <end position="270"/>
    </location>
</feature>
<feature type="compositionally biased region" description="Polar residues" evidence="7">
    <location>
        <begin position="1"/>
        <end position="10"/>
    </location>
</feature>
<feature type="transmembrane region" description="Helical" evidence="6">
    <location>
        <begin position="330"/>
        <end position="349"/>
    </location>
</feature>
<feature type="transmembrane region" description="Helical" evidence="6">
    <location>
        <begin position="473"/>
        <end position="494"/>
    </location>
</feature>
<dbReference type="CDD" id="cd13132">
    <property type="entry name" value="MATE_eukaryotic"/>
    <property type="match status" value="1"/>
</dbReference>
<reference evidence="8 9" key="1">
    <citation type="journal article" date="2014" name="Nat. Commun.">
        <title>Klebsormidium flaccidum genome reveals primary factors for plant terrestrial adaptation.</title>
        <authorList>
            <person name="Hori K."/>
            <person name="Maruyama F."/>
            <person name="Fujisawa T."/>
            <person name="Togashi T."/>
            <person name="Yamamoto N."/>
            <person name="Seo M."/>
            <person name="Sato S."/>
            <person name="Yamada T."/>
            <person name="Mori H."/>
            <person name="Tajima N."/>
            <person name="Moriyama T."/>
            <person name="Ikeuchi M."/>
            <person name="Watanabe M."/>
            <person name="Wada H."/>
            <person name="Kobayashi K."/>
            <person name="Saito M."/>
            <person name="Masuda T."/>
            <person name="Sasaki-Sekimoto Y."/>
            <person name="Mashiguchi K."/>
            <person name="Awai K."/>
            <person name="Shimojima M."/>
            <person name="Masuda S."/>
            <person name="Iwai M."/>
            <person name="Nobusawa T."/>
            <person name="Narise T."/>
            <person name="Kondo S."/>
            <person name="Saito H."/>
            <person name="Sato R."/>
            <person name="Murakawa M."/>
            <person name="Ihara Y."/>
            <person name="Oshima-Yamada Y."/>
            <person name="Ohtaka K."/>
            <person name="Satoh M."/>
            <person name="Sonobe K."/>
            <person name="Ishii M."/>
            <person name="Ohtani R."/>
            <person name="Kanamori-Sato M."/>
            <person name="Honoki R."/>
            <person name="Miyazaki D."/>
            <person name="Mochizuki H."/>
            <person name="Umetsu J."/>
            <person name="Higashi K."/>
            <person name="Shibata D."/>
            <person name="Kamiya Y."/>
            <person name="Sato N."/>
            <person name="Nakamura Y."/>
            <person name="Tabata S."/>
            <person name="Ida S."/>
            <person name="Kurokawa K."/>
            <person name="Ohta H."/>
        </authorList>
    </citation>
    <scope>NUCLEOTIDE SEQUENCE [LARGE SCALE GENOMIC DNA]</scope>
    <source>
        <strain evidence="8 9">NIES-2285</strain>
    </source>
</reference>
<evidence type="ECO:0000256" key="5">
    <source>
        <dbReference type="ARBA" id="ARBA00023136"/>
    </source>
</evidence>
<protein>
    <recommendedName>
        <fullName evidence="6">Protein DETOXIFICATION</fullName>
    </recommendedName>
    <alternativeName>
        <fullName evidence="6">Multidrug and toxic compound extrusion protein</fullName>
    </alternativeName>
</protein>
<dbReference type="InterPro" id="IPR045069">
    <property type="entry name" value="MATE_euk"/>
</dbReference>
<dbReference type="OMA" id="QANRAQC"/>
<dbReference type="GO" id="GO:0015297">
    <property type="term" value="F:antiporter activity"/>
    <property type="evidence" value="ECO:0007669"/>
    <property type="project" value="InterPro"/>
</dbReference>
<keyword evidence="5 6" id="KW-0472">Membrane</keyword>
<evidence type="ECO:0000256" key="1">
    <source>
        <dbReference type="ARBA" id="ARBA00004141"/>
    </source>
</evidence>
<keyword evidence="4 6" id="KW-1133">Transmembrane helix</keyword>
<feature type="region of interest" description="Disordered" evidence="7">
    <location>
        <begin position="1"/>
        <end position="42"/>
    </location>
</feature>
<name>A0A1Y1ID98_KLENI</name>
<evidence type="ECO:0000313" key="8">
    <source>
        <dbReference type="EMBL" id="GAQ88934.1"/>
    </source>
</evidence>
<accession>A0A1Y1ID98</accession>
<dbReference type="Pfam" id="PF01554">
    <property type="entry name" value="MatE"/>
    <property type="match status" value="2"/>
</dbReference>
<feature type="transmembrane region" description="Helical" evidence="6">
    <location>
        <begin position="108"/>
        <end position="128"/>
    </location>
</feature>
<feature type="transmembrane region" description="Helical" evidence="6">
    <location>
        <begin position="370"/>
        <end position="393"/>
    </location>
</feature>
<evidence type="ECO:0000256" key="3">
    <source>
        <dbReference type="ARBA" id="ARBA00022692"/>
    </source>
</evidence>
<dbReference type="PANTHER" id="PTHR11206">
    <property type="entry name" value="MULTIDRUG RESISTANCE PROTEIN"/>
    <property type="match status" value="1"/>
</dbReference>
<evidence type="ECO:0000313" key="9">
    <source>
        <dbReference type="Proteomes" id="UP000054558"/>
    </source>
</evidence>
<feature type="transmembrane region" description="Helical" evidence="6">
    <location>
        <begin position="290"/>
        <end position="310"/>
    </location>
</feature>
<feature type="transmembrane region" description="Helical" evidence="6">
    <location>
        <begin position="148"/>
        <end position="169"/>
    </location>
</feature>
<dbReference type="OrthoDB" id="2126698at2759"/>
<feature type="transmembrane region" description="Helical" evidence="6">
    <location>
        <begin position="443"/>
        <end position="467"/>
    </location>
</feature>
<dbReference type="GO" id="GO:1990961">
    <property type="term" value="P:xenobiotic detoxification by transmembrane export across the plasma membrane"/>
    <property type="evidence" value="ECO:0007669"/>
    <property type="project" value="InterPro"/>
</dbReference>
<feature type="transmembrane region" description="Helical" evidence="6">
    <location>
        <begin position="219"/>
        <end position="239"/>
    </location>
</feature>
<dbReference type="EMBL" id="DF237420">
    <property type="protein sequence ID" value="GAQ88934.1"/>
    <property type="molecule type" value="Genomic_DNA"/>
</dbReference>
<gene>
    <name evidence="8" type="ORF">KFL_004710030</name>
</gene>
<keyword evidence="3 6" id="KW-0812">Transmembrane</keyword>
<dbReference type="GO" id="GO:0042910">
    <property type="term" value="F:xenobiotic transmembrane transporter activity"/>
    <property type="evidence" value="ECO:0007669"/>
    <property type="project" value="InterPro"/>
</dbReference>
<keyword evidence="9" id="KW-1185">Reference proteome</keyword>
<evidence type="ECO:0000256" key="2">
    <source>
        <dbReference type="ARBA" id="ARBA00010199"/>
    </source>
</evidence>
<dbReference type="InterPro" id="IPR002528">
    <property type="entry name" value="MATE_fam"/>
</dbReference>
<evidence type="ECO:0000256" key="4">
    <source>
        <dbReference type="ARBA" id="ARBA00022989"/>
    </source>
</evidence>
<comment type="subcellular location">
    <subcellularLocation>
        <location evidence="1">Membrane</location>
        <topology evidence="1">Multi-pass membrane protein</topology>
    </subcellularLocation>
</comment>
<dbReference type="NCBIfam" id="TIGR00797">
    <property type="entry name" value="matE"/>
    <property type="match status" value="1"/>
</dbReference>
<organism evidence="8 9">
    <name type="scientific">Klebsormidium nitens</name>
    <name type="common">Green alga</name>
    <name type="synonym">Ulothrix nitens</name>
    <dbReference type="NCBI Taxonomy" id="105231"/>
    <lineage>
        <taxon>Eukaryota</taxon>
        <taxon>Viridiplantae</taxon>
        <taxon>Streptophyta</taxon>
        <taxon>Klebsormidiophyceae</taxon>
        <taxon>Klebsormidiales</taxon>
        <taxon>Klebsormidiaceae</taxon>
        <taxon>Klebsormidium</taxon>
    </lineage>
</organism>
<comment type="similarity">
    <text evidence="2 6">Belongs to the multi antimicrobial extrusion (MATE) (TC 2.A.66.1) family.</text>
</comment>
<dbReference type="AlphaFoldDB" id="A0A1Y1ID98"/>
<feature type="transmembrane region" description="Helical" evidence="6">
    <location>
        <begin position="71"/>
        <end position="96"/>
    </location>
</feature>
<sequence length="535" mass="57407">MATGTPSPALQKTAMRSRDIEADDESAPTPAAPPGAFPSPSTSAALNAEAAELRDGSDVPWHVYSAELKALFSLCGPLALSGFLMYARLLISLMFLGRLGAVPLAGGALALTVVNVTSFSPLFGLTLALEPLYGRAYGAKDFRAMGAWLQRGVVILWLFSVPISALWWNAEKILLLLRQSPEIAAAAGLYLRFLLPDVVLTATVMPVRMFLRTQGYASYILYANVFAFALQVPLTVLFMDYAGLGMGGAAIASFCYNLVLLILLISVGLWRGLFARCWPGLSPRVWASDWSVFLGLAIPSCFSLCLQWWAYETATIMAGWLPKPEYNLSALSICFNINAALAGVNFATGTSSSTRIGTLMGANQPQLARVASRAFIWVGLATGLTIGAVYAIFRDHLVSLFSAEPHIVHLGAQLFVVCAFYAIADGPQNVLQGILRGSARHKVVALCVLAVEYPIGIPAAYMLAFWAKLGIRGLWIGSLISLCVQFAVLFVIYLRTDWEEQAARAQRQVAAAKAVMKKAAVGPAAESDASTPLLQ</sequence>
<evidence type="ECO:0000256" key="6">
    <source>
        <dbReference type="RuleBase" id="RU004914"/>
    </source>
</evidence>
<evidence type="ECO:0000256" key="7">
    <source>
        <dbReference type="SAM" id="MobiDB-lite"/>
    </source>
</evidence>
<proteinExistence type="inferred from homology"/>
<dbReference type="Proteomes" id="UP000054558">
    <property type="component" value="Unassembled WGS sequence"/>
</dbReference>